<dbReference type="AlphaFoldDB" id="A0A1M4VLC0"/>
<dbReference type="InterPro" id="IPR003869">
    <property type="entry name" value="Polysac_CapD-like"/>
</dbReference>
<proteinExistence type="inferred from homology"/>
<dbReference type="Proteomes" id="UP000184251">
    <property type="component" value="Unassembled WGS sequence"/>
</dbReference>
<keyword evidence="5" id="KW-1185">Reference proteome</keyword>
<keyword evidence="2" id="KW-0472">Membrane</keyword>
<reference evidence="4 5" key="1">
    <citation type="submission" date="2016-11" db="EMBL/GenBank/DDBJ databases">
        <authorList>
            <person name="Jaros S."/>
            <person name="Januszkiewicz K."/>
            <person name="Wedrychowicz H."/>
        </authorList>
    </citation>
    <scope>NUCLEOTIDE SEQUENCE [LARGE SCALE GENOMIC DNA]</scope>
    <source>
        <strain evidence="4 5">DSM 14828</strain>
    </source>
</reference>
<feature type="transmembrane region" description="Helical" evidence="2">
    <location>
        <begin position="108"/>
        <end position="127"/>
    </location>
</feature>
<sequence>MTRQLKMLILVWMDAFLISISFYAALALRFDNAIPAIYIESLRQNILFFVFIKLMVFVVGKMYHSLWKYASISELVQIMFTIFFANLLVMSFAYLAGDINNVIFPRSVYVIAAILDIFLIGGVRVGYRALPAKLNKYKGWGMKKRVMIIGAGDAGAMLVKEINNHSALNSKIVVFVDDDSTKVGLRIGGAPVAGTTEEVPKIAKKYGIDEIIIAIPSAGKAQIQDIVAKCKKTKAKLKILPGIYEIIGGKVKISQVRDVQIEDLLGREQIKLDTNEIRNFIKYKTVMVTGAGGSIGSELCRQILHFQPSELILVEIYENSVYDLQNELNRKYEGLNLKVIIASVRDRDRMEEIIGTHRPDVIFHAAAHKHVPLMESNPKEAVKNNVFGTLNVAQMADKFGVSKFVLISTDKAVNPTNIMGATKRLCEMIVQSIDKESKTEFAAVRFGNVLGSNGSVIPLFKKQIAQGGPVTLTHEDIIRYFMSIPEATQLVLQAGAMAKGGEIFILDMGEPVKIIDLAKDLIRLSGFEPDVDIAIKITGLRPGEKLYEELLLDEEGVSKTVHEKIFVGKPIFTDYEKILKHINTLDEGIRTPNANLKHIMGRIVKTYKVYEEENVKADAQKNENMKIGN</sequence>
<feature type="transmembrane region" description="Helical" evidence="2">
    <location>
        <begin position="7"/>
        <end position="26"/>
    </location>
</feature>
<feature type="domain" description="Polysaccharide biosynthesis protein CapD-like" evidence="3">
    <location>
        <begin position="286"/>
        <end position="568"/>
    </location>
</feature>
<protein>
    <submittedName>
        <fullName evidence="4">NDP-sugar epimerase, includes UDP-GlcNAc-inverting 4,6-dehydratase FlaA1 and capsular polysaccharide biosynthesis protein EpsC</fullName>
    </submittedName>
</protein>
<dbReference type="PANTHER" id="PTHR43318:SF1">
    <property type="entry name" value="POLYSACCHARIDE BIOSYNTHESIS PROTEIN EPSC-RELATED"/>
    <property type="match status" value="1"/>
</dbReference>
<organism evidence="4 5">
    <name type="scientific">Alkalibacter saccharofermentans DSM 14828</name>
    <dbReference type="NCBI Taxonomy" id="1120975"/>
    <lineage>
        <taxon>Bacteria</taxon>
        <taxon>Bacillati</taxon>
        <taxon>Bacillota</taxon>
        <taxon>Clostridia</taxon>
        <taxon>Eubacteriales</taxon>
        <taxon>Eubacteriaceae</taxon>
        <taxon>Alkalibacter</taxon>
    </lineage>
</organism>
<dbReference type="InterPro" id="IPR051203">
    <property type="entry name" value="Polysaccharide_Synthase-Rel"/>
</dbReference>
<comment type="similarity">
    <text evidence="1">Belongs to the polysaccharide synthase family.</text>
</comment>
<dbReference type="Gene3D" id="3.40.50.720">
    <property type="entry name" value="NAD(P)-binding Rossmann-like Domain"/>
    <property type="match status" value="2"/>
</dbReference>
<evidence type="ECO:0000259" key="3">
    <source>
        <dbReference type="Pfam" id="PF02719"/>
    </source>
</evidence>
<keyword evidence="2" id="KW-1133">Transmembrane helix</keyword>
<evidence type="ECO:0000313" key="4">
    <source>
        <dbReference type="EMBL" id="SHE69876.1"/>
    </source>
</evidence>
<accession>A0A1M4VLC0</accession>
<evidence type="ECO:0000313" key="5">
    <source>
        <dbReference type="Proteomes" id="UP000184251"/>
    </source>
</evidence>
<dbReference type="InterPro" id="IPR036291">
    <property type="entry name" value="NAD(P)-bd_dom_sf"/>
</dbReference>
<feature type="transmembrane region" description="Helical" evidence="2">
    <location>
        <begin position="75"/>
        <end position="96"/>
    </location>
</feature>
<keyword evidence="2" id="KW-0812">Transmembrane</keyword>
<dbReference type="PANTHER" id="PTHR43318">
    <property type="entry name" value="UDP-N-ACETYLGLUCOSAMINE 4,6-DEHYDRATASE"/>
    <property type="match status" value="1"/>
</dbReference>
<dbReference type="RefSeq" id="WP_073270020.1">
    <property type="nucleotide sequence ID" value="NZ_FQTU01000005.1"/>
</dbReference>
<feature type="transmembrane region" description="Helical" evidence="2">
    <location>
        <begin position="46"/>
        <end position="63"/>
    </location>
</feature>
<dbReference type="Pfam" id="PF13727">
    <property type="entry name" value="CoA_binding_3"/>
    <property type="match status" value="1"/>
</dbReference>
<evidence type="ECO:0000256" key="1">
    <source>
        <dbReference type="ARBA" id="ARBA00007430"/>
    </source>
</evidence>
<evidence type="ECO:0000256" key="2">
    <source>
        <dbReference type="SAM" id="Phobius"/>
    </source>
</evidence>
<dbReference type="InterPro" id="IPR029063">
    <property type="entry name" value="SAM-dependent_MTases_sf"/>
</dbReference>
<dbReference type="EMBL" id="FQTU01000005">
    <property type="protein sequence ID" value="SHE69876.1"/>
    <property type="molecule type" value="Genomic_DNA"/>
</dbReference>
<dbReference type="SUPFAM" id="SSF51735">
    <property type="entry name" value="NAD(P)-binding Rossmann-fold domains"/>
    <property type="match status" value="1"/>
</dbReference>
<dbReference type="CDD" id="cd05237">
    <property type="entry name" value="UDP_invert_4-6DH_SDR_e"/>
    <property type="match status" value="1"/>
</dbReference>
<dbReference type="Pfam" id="PF02719">
    <property type="entry name" value="Polysacc_synt_2"/>
    <property type="match status" value="1"/>
</dbReference>
<dbReference type="SUPFAM" id="SSF53335">
    <property type="entry name" value="S-adenosyl-L-methionine-dependent methyltransferases"/>
    <property type="match status" value="1"/>
</dbReference>
<dbReference type="OrthoDB" id="9803111at2"/>
<gene>
    <name evidence="4" type="ORF">SAMN02746064_01038</name>
</gene>
<dbReference type="STRING" id="1120975.SAMN02746064_01038"/>
<name>A0A1M4VLC0_9FIRM</name>